<protein>
    <submittedName>
        <fullName evidence="1">Uncharacterized protein</fullName>
    </submittedName>
</protein>
<dbReference type="KEGG" id="cag:Cagg_3796"/>
<reference evidence="1" key="1">
    <citation type="submission" date="2008-12" db="EMBL/GenBank/DDBJ databases">
        <title>Complete sequence of Chloroflexus aggregans DSM 9485.</title>
        <authorList>
            <consortium name="US DOE Joint Genome Institute"/>
            <person name="Lucas S."/>
            <person name="Copeland A."/>
            <person name="Lapidus A."/>
            <person name="Glavina del Rio T."/>
            <person name="Dalin E."/>
            <person name="Tice H."/>
            <person name="Pitluck S."/>
            <person name="Foster B."/>
            <person name="Larimer F."/>
            <person name="Land M."/>
            <person name="Hauser L."/>
            <person name="Kyrpides N."/>
            <person name="Mikhailova N."/>
            <person name="Bryant D."/>
            <person name="Richardson P."/>
        </authorList>
    </citation>
    <scope>NUCLEOTIDE SEQUENCE</scope>
    <source>
        <strain evidence="1">DSM 9485</strain>
    </source>
</reference>
<sequence>MVVQLPLYNEHVWARHSPIVCYHYEQEESYSRLSFRLSTRYDAVLKSRDDAQEENNGR</sequence>
<accession>B8GB32</accession>
<evidence type="ECO:0000313" key="2">
    <source>
        <dbReference type="Proteomes" id="UP000002508"/>
    </source>
</evidence>
<dbReference type="AlphaFoldDB" id="B8GB32"/>
<proteinExistence type="predicted"/>
<evidence type="ECO:0000313" key="1">
    <source>
        <dbReference type="EMBL" id="ACL26632.1"/>
    </source>
</evidence>
<dbReference type="EMBL" id="CP001337">
    <property type="protein sequence ID" value="ACL26632.1"/>
    <property type="molecule type" value="Genomic_DNA"/>
</dbReference>
<dbReference type="Proteomes" id="UP000002508">
    <property type="component" value="Chromosome"/>
</dbReference>
<keyword evidence="2" id="KW-1185">Reference proteome</keyword>
<dbReference type="HOGENOM" id="CLU_2971043_0_0_0"/>
<organism evidence="1 2">
    <name type="scientific">Chloroflexus aggregans (strain MD-66 / DSM 9485)</name>
    <dbReference type="NCBI Taxonomy" id="326427"/>
    <lineage>
        <taxon>Bacteria</taxon>
        <taxon>Bacillati</taxon>
        <taxon>Chloroflexota</taxon>
        <taxon>Chloroflexia</taxon>
        <taxon>Chloroflexales</taxon>
        <taxon>Chloroflexineae</taxon>
        <taxon>Chloroflexaceae</taxon>
        <taxon>Chloroflexus</taxon>
    </lineage>
</organism>
<dbReference type="STRING" id="326427.Cagg_3796"/>
<gene>
    <name evidence="1" type="ordered locus">Cagg_3796</name>
</gene>
<name>B8GB32_CHLAD</name>